<gene>
    <name evidence="4" type="ORF">J0H12_06280</name>
</gene>
<dbReference type="PANTHER" id="PTHR44591:SF3">
    <property type="entry name" value="RESPONSE REGULATORY DOMAIN-CONTAINING PROTEIN"/>
    <property type="match status" value="1"/>
</dbReference>
<evidence type="ECO:0000256" key="2">
    <source>
        <dbReference type="PROSITE-ProRule" id="PRU00169"/>
    </source>
</evidence>
<dbReference type="PROSITE" id="PS50110">
    <property type="entry name" value="RESPONSE_REGULATORY"/>
    <property type="match status" value="1"/>
</dbReference>
<dbReference type="Gene3D" id="3.40.50.2300">
    <property type="match status" value="1"/>
</dbReference>
<organism evidence="4 5">
    <name type="scientific">Candidatus Paracaedimonas acanthamoebae</name>
    <dbReference type="NCBI Taxonomy" id="244581"/>
    <lineage>
        <taxon>Bacteria</taxon>
        <taxon>Pseudomonadati</taxon>
        <taxon>Pseudomonadota</taxon>
        <taxon>Alphaproteobacteria</taxon>
        <taxon>Holosporales</taxon>
        <taxon>Caedimonadaceae</taxon>
        <taxon>Candidatus Paracaedimonas</taxon>
    </lineage>
</organism>
<dbReference type="SMART" id="SM00448">
    <property type="entry name" value="REC"/>
    <property type="match status" value="1"/>
</dbReference>
<protein>
    <submittedName>
        <fullName evidence="4">Response regulator</fullName>
    </submittedName>
</protein>
<dbReference type="PANTHER" id="PTHR44591">
    <property type="entry name" value="STRESS RESPONSE REGULATOR PROTEIN 1"/>
    <property type="match status" value="1"/>
</dbReference>
<dbReference type="GO" id="GO:0000160">
    <property type="term" value="P:phosphorelay signal transduction system"/>
    <property type="evidence" value="ECO:0007669"/>
    <property type="project" value="InterPro"/>
</dbReference>
<dbReference type="InterPro" id="IPR011006">
    <property type="entry name" value="CheY-like_superfamily"/>
</dbReference>
<comment type="caution">
    <text evidence="4">The sequence shown here is derived from an EMBL/GenBank/DDBJ whole genome shotgun (WGS) entry which is preliminary data.</text>
</comment>
<dbReference type="AlphaFoldDB" id="A0A8J7PXH9"/>
<dbReference type="Proteomes" id="UP000664414">
    <property type="component" value="Unassembled WGS sequence"/>
</dbReference>
<evidence type="ECO:0000313" key="5">
    <source>
        <dbReference type="Proteomes" id="UP000664414"/>
    </source>
</evidence>
<evidence type="ECO:0000256" key="1">
    <source>
        <dbReference type="ARBA" id="ARBA00022553"/>
    </source>
</evidence>
<evidence type="ECO:0000313" key="4">
    <source>
        <dbReference type="EMBL" id="MBN9413509.1"/>
    </source>
</evidence>
<reference evidence="4" key="1">
    <citation type="submission" date="2021-02" db="EMBL/GenBank/DDBJ databases">
        <title>Thiocyanate and organic carbon inputs drive convergent selection for specific autotrophic Afipia and Thiobacillus strains within complex microbiomes.</title>
        <authorList>
            <person name="Huddy R.J."/>
            <person name="Sachdeva R."/>
            <person name="Kadzinga F."/>
            <person name="Kantor R.S."/>
            <person name="Harrison S.T.L."/>
            <person name="Banfield J.F."/>
        </authorList>
    </citation>
    <scope>NUCLEOTIDE SEQUENCE</scope>
    <source>
        <strain evidence="4">SCN18_10_11_15_R4_P_38_20</strain>
    </source>
</reference>
<name>A0A8J7PXH9_9PROT</name>
<feature type="modified residue" description="4-aspartylphosphate" evidence="2">
    <location>
        <position position="57"/>
    </location>
</feature>
<proteinExistence type="predicted"/>
<accession>A0A8J7PXH9</accession>
<dbReference type="SUPFAM" id="SSF52172">
    <property type="entry name" value="CheY-like"/>
    <property type="match status" value="1"/>
</dbReference>
<dbReference type="Pfam" id="PF00072">
    <property type="entry name" value="Response_reg"/>
    <property type="match status" value="1"/>
</dbReference>
<keyword evidence="1 2" id="KW-0597">Phosphoprotein</keyword>
<evidence type="ECO:0000259" key="3">
    <source>
        <dbReference type="PROSITE" id="PS50110"/>
    </source>
</evidence>
<dbReference type="EMBL" id="JAFKGL010000025">
    <property type="protein sequence ID" value="MBN9413509.1"/>
    <property type="molecule type" value="Genomic_DNA"/>
</dbReference>
<feature type="domain" description="Response regulatory" evidence="3">
    <location>
        <begin position="3"/>
        <end position="122"/>
    </location>
</feature>
<sequence length="123" mass="13868">MHKILMVDDEPDLDILIQQGFRKEIRDGIYSFIFARHGAAALELIEKNPDVKLVLTDLNMPEMNGLELLRRLKHQYSDVKVLILSAYGDQESRSVALSAGAVDFLTKPIVFSELQTKLNALLS</sequence>
<dbReference type="InterPro" id="IPR001789">
    <property type="entry name" value="Sig_transdc_resp-reg_receiver"/>
</dbReference>
<dbReference type="InterPro" id="IPR050595">
    <property type="entry name" value="Bact_response_regulator"/>
</dbReference>